<feature type="domain" description="Late embryogenesis abundant protein LEA-2 subgroup" evidence="1">
    <location>
        <begin position="65"/>
        <end position="169"/>
    </location>
</feature>
<keyword evidence="2" id="KW-0449">Lipoprotein</keyword>
<dbReference type="RefSeq" id="WP_108960212.1">
    <property type="nucleotide sequence ID" value="NZ_BFAZ01000009.1"/>
</dbReference>
<sequence length="178" mass="20032">MVRNVVKQFGIYFFISLVFINCISDTKKNLESLKACKFDLVDVRVELKPNPSFPLIPLLDLYPQVSVTNPNPTKVSIYEFDLDISLVTNQGKEYIGKLQNQTPVEVEPNSETLVVLKLVPEQKGSLLPKLLLLAKQLGEAAKKGEEAEFEIYGTVQIDSVFGKLPVPVREVSRIKLKR</sequence>
<evidence type="ECO:0000259" key="1">
    <source>
        <dbReference type="Pfam" id="PF03168"/>
    </source>
</evidence>
<dbReference type="EMBL" id="BFAZ01000009">
    <property type="protein sequence ID" value="GBF43250.1"/>
    <property type="molecule type" value="Genomic_DNA"/>
</dbReference>
<evidence type="ECO:0000313" key="3">
    <source>
        <dbReference type="Proteomes" id="UP000245206"/>
    </source>
</evidence>
<dbReference type="Pfam" id="PF03168">
    <property type="entry name" value="LEA_2"/>
    <property type="match status" value="1"/>
</dbReference>
<accession>A0A2P2DFA2</accession>
<gene>
    <name evidence="2" type="ORF">LPTSP2_25470</name>
</gene>
<comment type="caution">
    <text evidence="2">The sequence shown here is derived from an EMBL/GenBank/DDBJ whole genome shotgun (WGS) entry which is preliminary data.</text>
</comment>
<protein>
    <submittedName>
        <fullName evidence="2">Lipoprotein</fullName>
    </submittedName>
</protein>
<dbReference type="SUPFAM" id="SSF117070">
    <property type="entry name" value="LEA14-like"/>
    <property type="match status" value="1"/>
</dbReference>
<dbReference type="InterPro" id="IPR004864">
    <property type="entry name" value="LEA_2"/>
</dbReference>
<dbReference type="Gene3D" id="2.60.40.1820">
    <property type="match status" value="1"/>
</dbReference>
<name>A0A2P2DFA2_9LEPT</name>
<dbReference type="AlphaFoldDB" id="A0A2P2DFA2"/>
<keyword evidence="3" id="KW-1185">Reference proteome</keyword>
<evidence type="ECO:0000313" key="2">
    <source>
        <dbReference type="EMBL" id="GBF43250.1"/>
    </source>
</evidence>
<reference evidence="3" key="1">
    <citation type="journal article" date="2019" name="Microbiol. Immunol.">
        <title>Molecular and phenotypic characterization of Leptospira johnsonii sp. nov., Leptospira ellinghausenii sp. nov. and Leptospira ryugenii sp. nov. isolated from soil and water in Japan.</title>
        <authorList>
            <person name="Masuzawa T."/>
            <person name="Saito M."/>
            <person name="Nakao R."/>
            <person name="Nikaido Y."/>
            <person name="Matsumoto M."/>
            <person name="Ogawa M."/>
            <person name="Yokoyama M."/>
            <person name="Hidaka Y."/>
            <person name="Tomita J."/>
            <person name="Sakakibara K."/>
            <person name="Suzuki K."/>
            <person name="Yasuda S."/>
            <person name="Sato H."/>
            <person name="Yamaguchi M."/>
            <person name="Yoshida S.I."/>
            <person name="Koizumi N."/>
            <person name="Kawamura Y."/>
        </authorList>
    </citation>
    <scope>NUCLEOTIDE SEQUENCE [LARGE SCALE GENOMIC DNA]</scope>
    <source>
        <strain evidence="3">E18</strain>
    </source>
</reference>
<organism evidence="2 3">
    <name type="scientific">Leptospira ellinghausenii</name>
    <dbReference type="NCBI Taxonomy" id="1917822"/>
    <lineage>
        <taxon>Bacteria</taxon>
        <taxon>Pseudomonadati</taxon>
        <taxon>Spirochaetota</taxon>
        <taxon>Spirochaetia</taxon>
        <taxon>Leptospirales</taxon>
        <taxon>Leptospiraceae</taxon>
        <taxon>Leptospira</taxon>
    </lineage>
</organism>
<dbReference type="OrthoDB" id="343701at2"/>
<proteinExistence type="predicted"/>
<dbReference type="Proteomes" id="UP000245206">
    <property type="component" value="Unassembled WGS sequence"/>
</dbReference>